<dbReference type="GO" id="GO:0017000">
    <property type="term" value="P:antibiotic biosynthetic process"/>
    <property type="evidence" value="ECO:0007669"/>
    <property type="project" value="UniProtKB-ARBA"/>
</dbReference>
<comment type="caution">
    <text evidence="4">The sequence shown here is derived from an EMBL/GenBank/DDBJ whole genome shotgun (WGS) entry which is preliminary data.</text>
</comment>
<gene>
    <name evidence="4" type="ORF">CHR61_12915</name>
</gene>
<feature type="domain" description="Erythromycin biosynthesis protein CIII-like C-terminal" evidence="3">
    <location>
        <begin position="262"/>
        <end position="391"/>
    </location>
</feature>
<dbReference type="GO" id="GO:0008194">
    <property type="term" value="F:UDP-glycosyltransferase activity"/>
    <property type="evidence" value="ECO:0007669"/>
    <property type="project" value="InterPro"/>
</dbReference>
<keyword evidence="2" id="KW-0808">Transferase</keyword>
<evidence type="ECO:0000256" key="2">
    <source>
        <dbReference type="ARBA" id="ARBA00022679"/>
    </source>
</evidence>
<reference evidence="4 5" key="1">
    <citation type="journal article" date="2017" name="Front. Microbiol.">
        <title>New Insights into the Diversity of the Genus Faecalibacterium.</title>
        <authorList>
            <person name="Benevides L."/>
            <person name="Burman S."/>
            <person name="Martin R."/>
            <person name="Robert V."/>
            <person name="Thomas M."/>
            <person name="Miquel S."/>
            <person name="Chain F."/>
            <person name="Sokol H."/>
            <person name="Bermudez-Humaran L.G."/>
            <person name="Morrison M."/>
            <person name="Langella P."/>
            <person name="Azevedo V.A."/>
            <person name="Chatel J.M."/>
            <person name="Soares S."/>
        </authorList>
    </citation>
    <scope>NUCLEOTIDE SEQUENCE [LARGE SCALE GENOMIC DNA]</scope>
    <source>
        <strain evidence="4 5">AHMP21</strain>
    </source>
</reference>
<dbReference type="Proteomes" id="UP000220438">
    <property type="component" value="Unassembled WGS sequence"/>
</dbReference>
<dbReference type="Pfam" id="PF06722">
    <property type="entry name" value="EryCIII-like_C"/>
    <property type="match status" value="1"/>
</dbReference>
<dbReference type="FunFam" id="3.40.50.2000:FF:000072">
    <property type="entry name" value="Glycosyl transferase"/>
    <property type="match status" value="1"/>
</dbReference>
<evidence type="ECO:0000259" key="3">
    <source>
        <dbReference type="Pfam" id="PF06722"/>
    </source>
</evidence>
<comment type="similarity">
    <text evidence="1">Belongs to the UDP-glycosyltransferase family.</text>
</comment>
<dbReference type="CDD" id="cd03784">
    <property type="entry name" value="GT1_Gtf-like"/>
    <property type="match status" value="1"/>
</dbReference>
<dbReference type="AlphaFoldDB" id="A0A2A7BAY6"/>
<name>A0A2A7BAY6_9FIRM</name>
<dbReference type="NCBIfam" id="TIGR01426">
    <property type="entry name" value="MGT"/>
    <property type="match status" value="1"/>
</dbReference>
<dbReference type="InterPro" id="IPR002213">
    <property type="entry name" value="UDP_glucos_trans"/>
</dbReference>
<organism evidence="4 5">
    <name type="scientific">Faecalibacterium prausnitzii</name>
    <dbReference type="NCBI Taxonomy" id="853"/>
    <lineage>
        <taxon>Bacteria</taxon>
        <taxon>Bacillati</taxon>
        <taxon>Bacillota</taxon>
        <taxon>Clostridia</taxon>
        <taxon>Eubacteriales</taxon>
        <taxon>Oscillospiraceae</taxon>
        <taxon>Faecalibacterium</taxon>
    </lineage>
</organism>
<dbReference type="SUPFAM" id="SSF53756">
    <property type="entry name" value="UDP-Glycosyltransferase/glycogen phosphorylase"/>
    <property type="match status" value="1"/>
</dbReference>
<dbReference type="EMBL" id="NOUW01000034">
    <property type="protein sequence ID" value="PDX88442.1"/>
    <property type="molecule type" value="Genomic_DNA"/>
</dbReference>
<sequence length="408" mass="44201">MAVLLFERSFCMHIAFVSLGAFGHINPTLALVTELVKKGVRVTYFTTEAFRTIIEPTGAKFVAVPSWMAENDKHNEDGEKKEDDGGVAAAVPFLFLNEAGAYIDTVLDTLKNDKPDAVVHDFAGIAGTIAADNLKVANIMLYTSYPSNDSYSVAAGFENCPPDHPLRKAAAQLAQTYAEKYGCRLLTVKEIFDGHGDFNLVMMQKKLVPNYETFDDSFVFTGVQIGKRTAFGSWKAPDNGKPLLYSSLGTAFNNWPEYYPILFDAVRDLDINVFAALGSIDPASLKNIPANVEVGQMVPQLDILSQASVFITHAGMGGTGEAIYYGVPMIAIPQMEEQAITARQIEKLGLGCAFLDKNAITSESLKAAIVKLLTQPSYKATAAEFSADMKSLGGAKASAEALLHFLKH</sequence>
<evidence type="ECO:0000313" key="4">
    <source>
        <dbReference type="EMBL" id="PDX88442.1"/>
    </source>
</evidence>
<dbReference type="Gene3D" id="3.40.50.2000">
    <property type="entry name" value="Glycogen Phosphorylase B"/>
    <property type="match status" value="2"/>
</dbReference>
<accession>A0A2A7BAY6</accession>
<dbReference type="InterPro" id="IPR006326">
    <property type="entry name" value="UDPGT_MGT-like"/>
</dbReference>
<dbReference type="PANTHER" id="PTHR48050:SF13">
    <property type="entry name" value="STEROL 3-BETA-GLUCOSYLTRANSFERASE UGT80A2"/>
    <property type="match status" value="1"/>
</dbReference>
<protein>
    <recommendedName>
        <fullName evidence="3">Erythromycin biosynthesis protein CIII-like C-terminal domain-containing protein</fullName>
    </recommendedName>
</protein>
<dbReference type="InterPro" id="IPR010610">
    <property type="entry name" value="EryCIII-like_C"/>
</dbReference>
<dbReference type="PANTHER" id="PTHR48050">
    <property type="entry name" value="STEROL 3-BETA-GLUCOSYLTRANSFERASE"/>
    <property type="match status" value="1"/>
</dbReference>
<dbReference type="InterPro" id="IPR050426">
    <property type="entry name" value="Glycosyltransferase_28"/>
</dbReference>
<evidence type="ECO:0000256" key="1">
    <source>
        <dbReference type="ARBA" id="ARBA00009995"/>
    </source>
</evidence>
<evidence type="ECO:0000313" key="5">
    <source>
        <dbReference type="Proteomes" id="UP000220438"/>
    </source>
</evidence>
<dbReference type="GO" id="GO:0016758">
    <property type="term" value="F:hexosyltransferase activity"/>
    <property type="evidence" value="ECO:0007669"/>
    <property type="project" value="InterPro"/>
</dbReference>
<proteinExistence type="inferred from homology"/>